<dbReference type="Proteomes" id="UP000308600">
    <property type="component" value="Unassembled WGS sequence"/>
</dbReference>
<keyword evidence="2" id="KW-1185">Reference proteome</keyword>
<sequence length="470" mass="52256">MLFLHEARGKFPVGATTFVTPARPARTIGTVKRVLPDGKLEPALKLEEVAFTAYYPANTDGARKGIDWVLRPMRDSLQGFVHFAGVPRWILWPLLYLFGSLIKVPVYNNAPLLDPRKVNAEKERKQWPLVIFSHGLGGSRTAYSQICSRLAASGKVVLAIEHRDGTGHACLPRSWNSEGDKSQPTPLWYLRDVDVTWEDGSDRPPTPFPLRTDQLVFRNHEVHTAYEQFCRFVKKESDVQLEAIDGAPIDGHSWSILDELSGLPPVRWDREVALTGHSFGGCTVLSMLSNETLPEYKPIPVTHALLLDPWLEPLPTPGPVPLLRDSSSNAVDVESDSSNTLVISAQADGKPSPRMLVINSEIFTLWRDHFPRLQEVVKAWEPSGNRIVTLIGSKHADFSDFPALPVVRSKASSTFLDIIGRLSTAFLEDQIDHALTEVPSQDLETKVVGVRKDGKPRRKIIGEVGKIIIS</sequence>
<evidence type="ECO:0000313" key="1">
    <source>
        <dbReference type="EMBL" id="TFK71814.1"/>
    </source>
</evidence>
<organism evidence="1 2">
    <name type="scientific">Pluteus cervinus</name>
    <dbReference type="NCBI Taxonomy" id="181527"/>
    <lineage>
        <taxon>Eukaryota</taxon>
        <taxon>Fungi</taxon>
        <taxon>Dikarya</taxon>
        <taxon>Basidiomycota</taxon>
        <taxon>Agaricomycotina</taxon>
        <taxon>Agaricomycetes</taxon>
        <taxon>Agaricomycetidae</taxon>
        <taxon>Agaricales</taxon>
        <taxon>Pluteineae</taxon>
        <taxon>Pluteaceae</taxon>
        <taxon>Pluteus</taxon>
    </lineage>
</organism>
<accession>A0ACD3B1F9</accession>
<proteinExistence type="predicted"/>
<dbReference type="EMBL" id="ML208293">
    <property type="protein sequence ID" value="TFK71814.1"/>
    <property type="molecule type" value="Genomic_DNA"/>
</dbReference>
<evidence type="ECO:0000313" key="2">
    <source>
        <dbReference type="Proteomes" id="UP000308600"/>
    </source>
</evidence>
<protein>
    <submittedName>
        <fullName evidence="1">Uncharacterized protein</fullName>
    </submittedName>
</protein>
<name>A0ACD3B1F9_9AGAR</name>
<gene>
    <name evidence="1" type="ORF">BDN72DRAFT_837193</name>
</gene>
<reference evidence="1 2" key="1">
    <citation type="journal article" date="2019" name="Nat. Ecol. Evol.">
        <title>Megaphylogeny resolves global patterns of mushroom evolution.</title>
        <authorList>
            <person name="Varga T."/>
            <person name="Krizsan K."/>
            <person name="Foldi C."/>
            <person name="Dima B."/>
            <person name="Sanchez-Garcia M."/>
            <person name="Sanchez-Ramirez S."/>
            <person name="Szollosi G.J."/>
            <person name="Szarkandi J.G."/>
            <person name="Papp V."/>
            <person name="Albert L."/>
            <person name="Andreopoulos W."/>
            <person name="Angelini C."/>
            <person name="Antonin V."/>
            <person name="Barry K.W."/>
            <person name="Bougher N.L."/>
            <person name="Buchanan P."/>
            <person name="Buyck B."/>
            <person name="Bense V."/>
            <person name="Catcheside P."/>
            <person name="Chovatia M."/>
            <person name="Cooper J."/>
            <person name="Damon W."/>
            <person name="Desjardin D."/>
            <person name="Finy P."/>
            <person name="Geml J."/>
            <person name="Haridas S."/>
            <person name="Hughes K."/>
            <person name="Justo A."/>
            <person name="Karasinski D."/>
            <person name="Kautmanova I."/>
            <person name="Kiss B."/>
            <person name="Kocsube S."/>
            <person name="Kotiranta H."/>
            <person name="LaButti K.M."/>
            <person name="Lechner B.E."/>
            <person name="Liimatainen K."/>
            <person name="Lipzen A."/>
            <person name="Lukacs Z."/>
            <person name="Mihaltcheva S."/>
            <person name="Morgado L.N."/>
            <person name="Niskanen T."/>
            <person name="Noordeloos M.E."/>
            <person name="Ohm R.A."/>
            <person name="Ortiz-Santana B."/>
            <person name="Ovrebo C."/>
            <person name="Racz N."/>
            <person name="Riley R."/>
            <person name="Savchenko A."/>
            <person name="Shiryaev A."/>
            <person name="Soop K."/>
            <person name="Spirin V."/>
            <person name="Szebenyi C."/>
            <person name="Tomsovsky M."/>
            <person name="Tulloss R.E."/>
            <person name="Uehling J."/>
            <person name="Grigoriev I.V."/>
            <person name="Vagvolgyi C."/>
            <person name="Papp T."/>
            <person name="Martin F.M."/>
            <person name="Miettinen O."/>
            <person name="Hibbett D.S."/>
            <person name="Nagy L.G."/>
        </authorList>
    </citation>
    <scope>NUCLEOTIDE SEQUENCE [LARGE SCALE GENOMIC DNA]</scope>
    <source>
        <strain evidence="1 2">NL-1719</strain>
    </source>
</reference>